<protein>
    <submittedName>
        <fullName evidence="3">Serine/arginine repetitive matrix protein 1-like</fullName>
    </submittedName>
</protein>
<feature type="compositionally biased region" description="Acidic residues" evidence="1">
    <location>
        <begin position="760"/>
        <end position="777"/>
    </location>
</feature>
<dbReference type="KEGG" id="cvn:111118841"/>
<dbReference type="GeneID" id="111118841"/>
<keyword evidence="2" id="KW-1185">Reference proteome</keyword>
<feature type="compositionally biased region" description="Acidic residues" evidence="1">
    <location>
        <begin position="543"/>
        <end position="564"/>
    </location>
</feature>
<feature type="compositionally biased region" description="Low complexity" evidence="1">
    <location>
        <begin position="1"/>
        <end position="13"/>
    </location>
</feature>
<feature type="compositionally biased region" description="Basic and acidic residues" evidence="1">
    <location>
        <begin position="465"/>
        <end position="479"/>
    </location>
</feature>
<feature type="compositionally biased region" description="Basic and acidic residues" evidence="1">
    <location>
        <begin position="832"/>
        <end position="842"/>
    </location>
</feature>
<dbReference type="Proteomes" id="UP000694844">
    <property type="component" value="Chromosome 2"/>
</dbReference>
<name>A0A8B8CEI9_CRAVI</name>
<gene>
    <name evidence="3" type="primary">LOC111118841</name>
</gene>
<feature type="compositionally biased region" description="Polar residues" evidence="1">
    <location>
        <begin position="106"/>
        <end position="123"/>
    </location>
</feature>
<feature type="region of interest" description="Disordered" evidence="1">
    <location>
        <begin position="454"/>
        <end position="788"/>
    </location>
</feature>
<feature type="region of interest" description="Disordered" evidence="1">
    <location>
        <begin position="185"/>
        <end position="434"/>
    </location>
</feature>
<feature type="compositionally biased region" description="Basic and acidic residues" evidence="1">
    <location>
        <begin position="488"/>
        <end position="500"/>
    </location>
</feature>
<feature type="compositionally biased region" description="Polar residues" evidence="1">
    <location>
        <begin position="509"/>
        <end position="518"/>
    </location>
</feature>
<feature type="compositionally biased region" description="Basic residues" evidence="1">
    <location>
        <begin position="187"/>
        <end position="213"/>
    </location>
</feature>
<feature type="compositionally biased region" description="Polar residues" evidence="1">
    <location>
        <begin position="289"/>
        <end position="303"/>
    </location>
</feature>
<feature type="compositionally biased region" description="Basic and acidic residues" evidence="1">
    <location>
        <begin position="529"/>
        <end position="542"/>
    </location>
</feature>
<evidence type="ECO:0000313" key="3">
    <source>
        <dbReference type="RefSeq" id="XP_022314197.1"/>
    </source>
</evidence>
<feature type="compositionally biased region" description="Low complexity" evidence="1">
    <location>
        <begin position="240"/>
        <end position="252"/>
    </location>
</feature>
<feature type="compositionally biased region" description="Polar residues" evidence="1">
    <location>
        <begin position="39"/>
        <end position="48"/>
    </location>
</feature>
<feature type="compositionally biased region" description="Basic residues" evidence="1">
    <location>
        <begin position="276"/>
        <end position="288"/>
    </location>
</feature>
<reference evidence="3" key="1">
    <citation type="submission" date="2025-08" db="UniProtKB">
        <authorList>
            <consortium name="RefSeq"/>
        </authorList>
    </citation>
    <scope>IDENTIFICATION</scope>
    <source>
        <tissue evidence="3">Whole sample</tissue>
    </source>
</reference>
<feature type="compositionally biased region" description="Polar residues" evidence="1">
    <location>
        <begin position="132"/>
        <end position="141"/>
    </location>
</feature>
<feature type="region of interest" description="Disordered" evidence="1">
    <location>
        <begin position="826"/>
        <end position="848"/>
    </location>
</feature>
<feature type="compositionally biased region" description="Basic and acidic residues" evidence="1">
    <location>
        <begin position="737"/>
        <end position="749"/>
    </location>
</feature>
<feature type="compositionally biased region" description="Polar residues" evidence="1">
    <location>
        <begin position="76"/>
        <end position="88"/>
    </location>
</feature>
<feature type="compositionally biased region" description="Low complexity" evidence="1">
    <location>
        <begin position="58"/>
        <end position="69"/>
    </location>
</feature>
<feature type="compositionally biased region" description="Basic and acidic residues" evidence="1">
    <location>
        <begin position="89"/>
        <end position="105"/>
    </location>
</feature>
<dbReference type="AlphaFoldDB" id="A0A8B8CEI9"/>
<feature type="region of interest" description="Disordered" evidence="1">
    <location>
        <begin position="1"/>
        <end position="143"/>
    </location>
</feature>
<evidence type="ECO:0000256" key="1">
    <source>
        <dbReference type="SAM" id="MobiDB-lite"/>
    </source>
</evidence>
<dbReference type="OrthoDB" id="6162938at2759"/>
<feature type="compositionally biased region" description="Basic residues" evidence="1">
    <location>
        <begin position="223"/>
        <end position="239"/>
    </location>
</feature>
<accession>A0A8B8CEI9</accession>
<organism evidence="2 3">
    <name type="scientific">Crassostrea virginica</name>
    <name type="common">Eastern oyster</name>
    <dbReference type="NCBI Taxonomy" id="6565"/>
    <lineage>
        <taxon>Eukaryota</taxon>
        <taxon>Metazoa</taxon>
        <taxon>Spiralia</taxon>
        <taxon>Lophotrochozoa</taxon>
        <taxon>Mollusca</taxon>
        <taxon>Bivalvia</taxon>
        <taxon>Autobranchia</taxon>
        <taxon>Pteriomorphia</taxon>
        <taxon>Ostreida</taxon>
        <taxon>Ostreoidea</taxon>
        <taxon>Ostreidae</taxon>
        <taxon>Crassostrea</taxon>
    </lineage>
</organism>
<feature type="compositionally biased region" description="Basic and acidic residues" evidence="1">
    <location>
        <begin position="356"/>
        <end position="433"/>
    </location>
</feature>
<feature type="compositionally biased region" description="Basic and acidic residues" evidence="1">
    <location>
        <begin position="565"/>
        <end position="676"/>
    </location>
</feature>
<feature type="compositionally biased region" description="Low complexity" evidence="1">
    <location>
        <begin position="21"/>
        <end position="32"/>
    </location>
</feature>
<proteinExistence type="predicted"/>
<evidence type="ECO:0000313" key="2">
    <source>
        <dbReference type="Proteomes" id="UP000694844"/>
    </source>
</evidence>
<dbReference type="RefSeq" id="XP_022314197.1">
    <property type="nucleotide sequence ID" value="XM_022458489.1"/>
</dbReference>
<sequence>MSPVGSRPSSRASRNSRRSSHSSSRSNSCVNNRPEESSHSGSRSVKNLSRSRSDSRGSNKSASSSPSPSHSRRSHIATSDLKSVSSVKQVKDDLKPAFEGFEKQSDIVTSIIRNTSSSPQVSPRRTHFPQDQGGSLENSLPENLKAGVDQVLLITRERNHSQEAAQDHPTKDHCLLTGEISVTEAKCKRRSRTRSRSFSPRRRRPVKRTRSRSRSFSPSRQGKVFKRSRSRSYSPKRSKYSPYKSGSPIRRYPSPPSRRRSRSPFQSTYRRSPSPHSRHSFSPKRNRARSQSPGRKNNWSPGQKRSPKRPVNRSPDAKSLSPWRKTSKGRVPPADLRERARSNIVDKMLQIAGQPQKDRGSMNSYEDVKREQRKGEDDRYTKRKGDQEQSREKSSFTKKASERSIKDRVSISKDERKRASPAESTKDLSDGKNSELFQARKRKFEAAAEVSVKTKTISLKGIIPVKKDRQKESKDESLQKKSKVSSNTRERNLPRGNKNEKHAKKTSNEAKNTNTEASKSAKITAIQRKSRESVKSVKKNDSDDSDDESSESSSLDDSESDSDEDAWRNKKSATSERNQDDIERERRKRLEAAREKEREEYRAQREERRKKEDEDRKREEERRKDKEEQRRKDKEEQRRKEQEERKKAEVKKKDSEKIDKRERVRESSKSSRESKVRQHKKKRFIEMEGSDDEKEAVGNKSGPITSIALPTKKTENSTSQKNSRGVVLQDSEEAEDVLQRKLSKTDARHLIRSVNKSSQEDDGNREEEKEEDADDSETIPKKKGTSSPVVIFQYDTVKQKRSLPEEGAGRLSVHARLGLPVDVKKVKKSKRTVREASPDPPRRAPAHQRVAGISTKKLMPDDSGNLDARIKLIKRRNVEIERRENEIKKDREIFG</sequence>